<keyword evidence="3" id="KW-1185">Reference proteome</keyword>
<name>A0AAV5ALG6_9AGAM</name>
<feature type="compositionally biased region" description="Polar residues" evidence="1">
    <location>
        <begin position="45"/>
        <end position="60"/>
    </location>
</feature>
<accession>A0AAV5ALG6</accession>
<protein>
    <recommendedName>
        <fullName evidence="4">C2H2-type domain-containing protein</fullName>
    </recommendedName>
</protein>
<evidence type="ECO:0000256" key="1">
    <source>
        <dbReference type="SAM" id="MobiDB-lite"/>
    </source>
</evidence>
<feature type="compositionally biased region" description="Low complexity" evidence="1">
    <location>
        <begin position="1"/>
        <end position="16"/>
    </location>
</feature>
<evidence type="ECO:0000313" key="2">
    <source>
        <dbReference type="EMBL" id="GJJ15464.1"/>
    </source>
</evidence>
<feature type="compositionally biased region" description="Polar residues" evidence="1">
    <location>
        <begin position="27"/>
        <end position="38"/>
    </location>
</feature>
<proteinExistence type="predicted"/>
<dbReference type="Proteomes" id="UP001050691">
    <property type="component" value="Unassembled WGS sequence"/>
</dbReference>
<feature type="compositionally biased region" description="Low complexity" evidence="1">
    <location>
        <begin position="61"/>
        <end position="75"/>
    </location>
</feature>
<comment type="caution">
    <text evidence="2">The sequence shown here is derived from an EMBL/GenBank/DDBJ whole genome shotgun (WGS) entry which is preliminary data.</text>
</comment>
<feature type="region of interest" description="Disordered" evidence="1">
    <location>
        <begin position="1"/>
        <end position="88"/>
    </location>
</feature>
<sequence>MPPIRNASNASQNNSQLYGIYQPPNGSPYNSHGSNATDVNPVHIANNTGWGSAPNWSNGQSSTSAPSRSLPSTTPEASPEETPDNIPGLYQKIGRGLWKCTFGECTKITHYRRDRTRHIGKHAKWEDRQIAAGLLRPEDAIAIPWRKVHC</sequence>
<gene>
    <name evidence="2" type="ORF">Clacol_009742</name>
</gene>
<dbReference type="EMBL" id="BPWL01000011">
    <property type="protein sequence ID" value="GJJ15464.1"/>
    <property type="molecule type" value="Genomic_DNA"/>
</dbReference>
<evidence type="ECO:0000313" key="3">
    <source>
        <dbReference type="Proteomes" id="UP001050691"/>
    </source>
</evidence>
<reference evidence="2" key="1">
    <citation type="submission" date="2021-10" db="EMBL/GenBank/DDBJ databases">
        <title>De novo Genome Assembly of Clathrus columnatus (Basidiomycota, Fungi) Using Illumina and Nanopore Sequence Data.</title>
        <authorList>
            <person name="Ogiso-Tanaka E."/>
            <person name="Itagaki H."/>
            <person name="Hosoya T."/>
            <person name="Hosaka K."/>
        </authorList>
    </citation>
    <scope>NUCLEOTIDE SEQUENCE</scope>
    <source>
        <strain evidence="2">MO-923</strain>
    </source>
</reference>
<dbReference type="AlphaFoldDB" id="A0AAV5ALG6"/>
<evidence type="ECO:0008006" key="4">
    <source>
        <dbReference type="Google" id="ProtNLM"/>
    </source>
</evidence>
<organism evidence="2 3">
    <name type="scientific">Clathrus columnatus</name>
    <dbReference type="NCBI Taxonomy" id="1419009"/>
    <lineage>
        <taxon>Eukaryota</taxon>
        <taxon>Fungi</taxon>
        <taxon>Dikarya</taxon>
        <taxon>Basidiomycota</taxon>
        <taxon>Agaricomycotina</taxon>
        <taxon>Agaricomycetes</taxon>
        <taxon>Phallomycetidae</taxon>
        <taxon>Phallales</taxon>
        <taxon>Clathraceae</taxon>
        <taxon>Clathrus</taxon>
    </lineage>
</organism>